<protein>
    <submittedName>
        <fullName evidence="2">Uncharacterized protein</fullName>
    </submittedName>
</protein>
<gene>
    <name evidence="2" type="ORF">PSTG_15949</name>
</gene>
<name>A0A0L0UUM1_9BASI</name>
<feature type="region of interest" description="Disordered" evidence="1">
    <location>
        <begin position="1"/>
        <end position="87"/>
    </location>
</feature>
<keyword evidence="3" id="KW-1185">Reference proteome</keyword>
<evidence type="ECO:0000313" key="3">
    <source>
        <dbReference type="Proteomes" id="UP000054564"/>
    </source>
</evidence>
<evidence type="ECO:0000313" key="2">
    <source>
        <dbReference type="EMBL" id="KNE90631.1"/>
    </source>
</evidence>
<evidence type="ECO:0000256" key="1">
    <source>
        <dbReference type="SAM" id="MobiDB-lite"/>
    </source>
</evidence>
<dbReference type="AlphaFoldDB" id="A0A0L0UUM1"/>
<dbReference type="Proteomes" id="UP000054564">
    <property type="component" value="Unassembled WGS sequence"/>
</dbReference>
<feature type="compositionally biased region" description="Acidic residues" evidence="1">
    <location>
        <begin position="62"/>
        <end position="87"/>
    </location>
</feature>
<comment type="caution">
    <text evidence="2">The sequence shown here is derived from an EMBL/GenBank/DDBJ whole genome shotgun (WGS) entry which is preliminary data.</text>
</comment>
<organism evidence="2 3">
    <name type="scientific">Puccinia striiformis f. sp. tritici PST-78</name>
    <dbReference type="NCBI Taxonomy" id="1165861"/>
    <lineage>
        <taxon>Eukaryota</taxon>
        <taxon>Fungi</taxon>
        <taxon>Dikarya</taxon>
        <taxon>Basidiomycota</taxon>
        <taxon>Pucciniomycotina</taxon>
        <taxon>Pucciniomycetes</taxon>
        <taxon>Pucciniales</taxon>
        <taxon>Pucciniaceae</taxon>
        <taxon>Puccinia</taxon>
    </lineage>
</organism>
<dbReference type="EMBL" id="AJIL01000245">
    <property type="protein sequence ID" value="KNE90631.1"/>
    <property type="molecule type" value="Genomic_DNA"/>
</dbReference>
<proteinExistence type="predicted"/>
<reference evidence="3" key="1">
    <citation type="submission" date="2014-03" db="EMBL/GenBank/DDBJ databases">
        <title>The Genome Sequence of Puccinia striiformis f. sp. tritici PST-78.</title>
        <authorList>
            <consortium name="The Broad Institute Genome Sequencing Platform"/>
            <person name="Cuomo C."/>
            <person name="Hulbert S."/>
            <person name="Chen X."/>
            <person name="Walker B."/>
            <person name="Young S.K."/>
            <person name="Zeng Q."/>
            <person name="Gargeya S."/>
            <person name="Fitzgerald M."/>
            <person name="Haas B."/>
            <person name="Abouelleil A."/>
            <person name="Alvarado L."/>
            <person name="Arachchi H.M."/>
            <person name="Berlin A.M."/>
            <person name="Chapman S.B."/>
            <person name="Goldberg J."/>
            <person name="Griggs A."/>
            <person name="Gujja S."/>
            <person name="Hansen M."/>
            <person name="Howarth C."/>
            <person name="Imamovic A."/>
            <person name="Larimer J."/>
            <person name="McCowan C."/>
            <person name="Montmayeur A."/>
            <person name="Murphy C."/>
            <person name="Neiman D."/>
            <person name="Pearson M."/>
            <person name="Priest M."/>
            <person name="Roberts A."/>
            <person name="Saif S."/>
            <person name="Shea T."/>
            <person name="Sisk P."/>
            <person name="Sykes S."/>
            <person name="Wortman J."/>
            <person name="Nusbaum C."/>
            <person name="Birren B."/>
        </authorList>
    </citation>
    <scope>NUCLEOTIDE SEQUENCE [LARGE SCALE GENOMIC DNA]</scope>
    <source>
        <strain evidence="3">race PST-78</strain>
    </source>
</reference>
<feature type="compositionally biased region" description="Acidic residues" evidence="1">
    <location>
        <begin position="40"/>
        <end position="51"/>
    </location>
</feature>
<feature type="compositionally biased region" description="Basic residues" evidence="1">
    <location>
        <begin position="22"/>
        <end position="31"/>
    </location>
</feature>
<sequence length="337" mass="37276">MEEQIQFSSIWDGRIGLPQVKHPPKKSKAKNNTRSMAPDGSDDLSSEDEDAGQQIVFKSSSDSEDGDGTDDGDGTNDWLAPEEDDDLTESLTLDDIENASDEDESDAYTTSGCKETLAKVMAHHTYVRGGRGHATEDKSVVGYIPTTFLKAPAFKNKFHSYNGGFVLTCGNQPEVAVICLVTKFADMDEDTFQKFNQVTTTLRFMEQVRAPVTRNGAKASGLIVLMVHLQASHQRTRYQTALEEPSFGLKLTNKYYSLTDTSPLYRIAIVLHPSFRNEYFKLANWEPEWISEAIRLTRDMWISTYKPKPIEPCASLAVVSKRPKTGMLAGLGGAAAA</sequence>
<accession>A0A0L0UUM1</accession>